<dbReference type="SUPFAM" id="SSF54637">
    <property type="entry name" value="Thioesterase/thiol ester dehydrase-isomerase"/>
    <property type="match status" value="1"/>
</dbReference>
<comment type="caution">
    <text evidence="3">The sequence shown here is derived from an EMBL/GenBank/DDBJ whole genome shotgun (WGS) entry which is preliminary data.</text>
</comment>
<comment type="similarity">
    <text evidence="1">Belongs to the thioester dehydratase family. FabZ subfamily.</text>
</comment>
<dbReference type="GO" id="GO:0019171">
    <property type="term" value="F:(3R)-hydroxyacyl-[acyl-carrier-protein] dehydratase activity"/>
    <property type="evidence" value="ECO:0007669"/>
    <property type="project" value="UniProtKB-EC"/>
</dbReference>
<dbReference type="CDD" id="cd01288">
    <property type="entry name" value="FabZ"/>
    <property type="match status" value="1"/>
</dbReference>
<name>A0ABU5CS78_9BACI</name>
<dbReference type="PANTHER" id="PTHR30272:SF1">
    <property type="entry name" value="3-HYDROXYACYL-[ACYL-CARRIER-PROTEIN] DEHYDRATASE"/>
    <property type="match status" value="1"/>
</dbReference>
<dbReference type="PANTHER" id="PTHR30272">
    <property type="entry name" value="3-HYDROXYACYL-[ACYL-CARRIER-PROTEIN] DEHYDRATASE"/>
    <property type="match status" value="1"/>
</dbReference>
<dbReference type="EMBL" id="JAWDIQ010000002">
    <property type="protein sequence ID" value="MDY0409186.1"/>
    <property type="molecule type" value="Genomic_DNA"/>
</dbReference>
<organism evidence="3 4">
    <name type="scientific">Paracerasibacillus soli</name>
    <dbReference type="NCBI Taxonomy" id="480284"/>
    <lineage>
        <taxon>Bacteria</taxon>
        <taxon>Bacillati</taxon>
        <taxon>Bacillota</taxon>
        <taxon>Bacilli</taxon>
        <taxon>Bacillales</taxon>
        <taxon>Bacillaceae</taxon>
        <taxon>Paracerasibacillus</taxon>
    </lineage>
</organism>
<dbReference type="RefSeq" id="WP_320379995.1">
    <property type="nucleotide sequence ID" value="NZ_JAWDIQ010000002.1"/>
</dbReference>
<dbReference type="InterPro" id="IPR013114">
    <property type="entry name" value="FabA_FabZ"/>
</dbReference>
<proteinExistence type="inferred from homology"/>
<keyword evidence="2 3" id="KW-0456">Lyase</keyword>
<keyword evidence="4" id="KW-1185">Reference proteome</keyword>
<reference evidence="3 4" key="1">
    <citation type="submission" date="2023-10" db="EMBL/GenBank/DDBJ databases">
        <title>Virgibacillus soli CC-YMP-6 genome.</title>
        <authorList>
            <person name="Miliotis G."/>
            <person name="Sengupta P."/>
            <person name="Hameed A."/>
            <person name="Chuvochina M."/>
            <person name="Mcdonagh F."/>
            <person name="Simpson A.C."/>
            <person name="Singh N.K."/>
            <person name="Rekha P.D."/>
            <person name="Raman K."/>
            <person name="Hugenholtz P."/>
            <person name="Venkateswaran K."/>
        </authorList>
    </citation>
    <scope>NUCLEOTIDE SEQUENCE [LARGE SCALE GENOMIC DNA]</scope>
    <source>
        <strain evidence="3 4">CC-YMP-6</strain>
    </source>
</reference>
<dbReference type="Pfam" id="PF07977">
    <property type="entry name" value="FabA"/>
    <property type="match status" value="1"/>
</dbReference>
<evidence type="ECO:0000313" key="4">
    <source>
        <dbReference type="Proteomes" id="UP001275315"/>
    </source>
</evidence>
<evidence type="ECO:0000256" key="2">
    <source>
        <dbReference type="ARBA" id="ARBA00023239"/>
    </source>
</evidence>
<protein>
    <submittedName>
        <fullName evidence="3">3-hydroxyacyl-ACP dehydratase FabZ</fullName>
        <ecNumber evidence="3">4.2.1.59</ecNumber>
    </submittedName>
</protein>
<dbReference type="EC" id="4.2.1.59" evidence="3"/>
<accession>A0ABU5CS78</accession>
<gene>
    <name evidence="3" type="primary">fabZ</name>
    <name evidence="3" type="ORF">RWD45_12210</name>
</gene>
<evidence type="ECO:0000256" key="1">
    <source>
        <dbReference type="ARBA" id="ARBA00009174"/>
    </source>
</evidence>
<dbReference type="NCBIfam" id="NF000582">
    <property type="entry name" value="PRK00006.1"/>
    <property type="match status" value="1"/>
</dbReference>
<evidence type="ECO:0000313" key="3">
    <source>
        <dbReference type="EMBL" id="MDY0409186.1"/>
    </source>
</evidence>
<dbReference type="Gene3D" id="3.10.129.10">
    <property type="entry name" value="Hotdog Thioesterase"/>
    <property type="match status" value="1"/>
</dbReference>
<sequence length="177" mass="19690">MKTVLSVEQIRELIPHRWPFLLLDRVVELKPGDMGVGLKNVTVSEPFFEGHFPRESIMPGVLIVEALAQLTAVVYGTKALQSMQENDEIAATTVENDEFVIDRHVDISSRVGYLVAIKEMKFLKTVVPGDQLRLKVKIGKKFGVLSQVKVAAYVARECVARGALTVSERPDGDKDTR</sequence>
<dbReference type="InterPro" id="IPR029069">
    <property type="entry name" value="HotDog_dom_sf"/>
</dbReference>
<dbReference type="Proteomes" id="UP001275315">
    <property type="component" value="Unassembled WGS sequence"/>
</dbReference>